<name>X1BZ87_9ZZZZ</name>
<dbReference type="EMBL" id="BART01012875">
    <property type="protein sequence ID" value="GAG86432.1"/>
    <property type="molecule type" value="Genomic_DNA"/>
</dbReference>
<accession>X1BZ87</accession>
<reference evidence="1" key="1">
    <citation type="journal article" date="2014" name="Front. Microbiol.">
        <title>High frequency of phylogenetically diverse reductive dehalogenase-homologous genes in deep subseafloor sedimentary metagenomes.</title>
        <authorList>
            <person name="Kawai M."/>
            <person name="Futagami T."/>
            <person name="Toyoda A."/>
            <person name="Takaki Y."/>
            <person name="Nishi S."/>
            <person name="Hori S."/>
            <person name="Arai W."/>
            <person name="Tsubouchi T."/>
            <person name="Morono Y."/>
            <person name="Uchiyama I."/>
            <person name="Ito T."/>
            <person name="Fujiyama A."/>
            <person name="Inagaki F."/>
            <person name="Takami H."/>
        </authorList>
    </citation>
    <scope>NUCLEOTIDE SEQUENCE</scope>
    <source>
        <strain evidence="1">Expedition CK06-06</strain>
    </source>
</reference>
<sequence>MTEREPQVKHIVVIRKVWEARCDTCGLTKYANTKKEVMERATYHKRRMSSGPPVGDGSRELAEWLCPLR</sequence>
<protein>
    <submittedName>
        <fullName evidence="1">Uncharacterized protein</fullName>
    </submittedName>
</protein>
<proteinExistence type="predicted"/>
<evidence type="ECO:0000313" key="1">
    <source>
        <dbReference type="EMBL" id="GAG86432.1"/>
    </source>
</evidence>
<dbReference type="AlphaFoldDB" id="X1BZ87"/>
<comment type="caution">
    <text evidence="1">The sequence shown here is derived from an EMBL/GenBank/DDBJ whole genome shotgun (WGS) entry which is preliminary data.</text>
</comment>
<organism evidence="1">
    <name type="scientific">marine sediment metagenome</name>
    <dbReference type="NCBI Taxonomy" id="412755"/>
    <lineage>
        <taxon>unclassified sequences</taxon>
        <taxon>metagenomes</taxon>
        <taxon>ecological metagenomes</taxon>
    </lineage>
</organism>
<gene>
    <name evidence="1" type="ORF">S01H4_26628</name>
</gene>